<dbReference type="GO" id="GO:0005829">
    <property type="term" value="C:cytosol"/>
    <property type="evidence" value="ECO:0007669"/>
    <property type="project" value="TreeGrafter"/>
</dbReference>
<feature type="binding site" evidence="3">
    <location>
        <position position="248"/>
    </location>
    <ligand>
        <name>shikimate</name>
        <dbReference type="ChEBI" id="CHEBI:36208"/>
    </ligand>
</feature>
<feature type="binding site" evidence="3">
    <location>
        <begin position="14"/>
        <end position="16"/>
    </location>
    <ligand>
        <name>shikimate</name>
        <dbReference type="ChEBI" id="CHEBI:36208"/>
    </ligand>
</feature>
<evidence type="ECO:0000313" key="6">
    <source>
        <dbReference type="EMBL" id="TDY48040.1"/>
    </source>
</evidence>
<dbReference type="PANTHER" id="PTHR21089">
    <property type="entry name" value="SHIKIMATE DEHYDROGENASE"/>
    <property type="match status" value="1"/>
</dbReference>
<sequence length="281" mass="30175">MKLFGVLGNPVAHSLSPAMMNAAFAADGIDAIYVPFRVESEDLDDALRGLKALGAVGVNVTIPHKLGAFAWVSERTREAELVQAVNVVRFTGSGAIGHNTDVSGWWRSVEHAMPAEPLRVVILGAGGSVQAILASLSIHRPSADVGIAARRAEAVLQLDKQFGNRLHLRHVPWADRHQAVGDAHAVIQCTPLGMWPNADASPIDDPEVFRPGQLVQDIVYRPLETAFLKMAKAAGATVVDGASMLLWQGVDAYEWWLSRKAPAQVMADAVYGTLNKERAAP</sequence>
<dbReference type="RefSeq" id="WP_134159412.1">
    <property type="nucleotide sequence ID" value="NZ_SORF01000005.1"/>
</dbReference>
<evidence type="ECO:0000256" key="3">
    <source>
        <dbReference type="HAMAP-Rule" id="MF_00222"/>
    </source>
</evidence>
<dbReference type="PANTHER" id="PTHR21089:SF1">
    <property type="entry name" value="BIFUNCTIONAL 3-DEHYDROQUINATE DEHYDRATASE_SHIKIMATE DEHYDROGENASE, CHLOROPLASTIC"/>
    <property type="match status" value="1"/>
</dbReference>
<comment type="function">
    <text evidence="3">Involved in the biosynthesis of the chorismate, which leads to the biosynthesis of aromatic amino acids. Catalyzes the reversible NADPH linked reduction of 3-dehydroshikimate (DHSA) to yield shikimate (SA).</text>
</comment>
<dbReference type="InterPro" id="IPR046346">
    <property type="entry name" value="Aminoacid_DH-like_N_sf"/>
</dbReference>
<dbReference type="SUPFAM" id="SSF53223">
    <property type="entry name" value="Aminoacid dehydrogenase-like, N-terminal domain"/>
    <property type="match status" value="1"/>
</dbReference>
<feature type="binding site" evidence="3">
    <location>
        <position position="241"/>
    </location>
    <ligand>
        <name>NADP(+)</name>
        <dbReference type="ChEBI" id="CHEBI:58349"/>
    </ligand>
</feature>
<dbReference type="InterPro" id="IPR013708">
    <property type="entry name" value="Shikimate_DH-bd_N"/>
</dbReference>
<accession>A0A4R8LQB1</accession>
<dbReference type="GO" id="GO:0008652">
    <property type="term" value="P:amino acid biosynthetic process"/>
    <property type="evidence" value="ECO:0007669"/>
    <property type="project" value="UniProtKB-KW"/>
</dbReference>
<dbReference type="InterPro" id="IPR022893">
    <property type="entry name" value="Shikimate_DH_fam"/>
</dbReference>
<dbReference type="SUPFAM" id="SSF51735">
    <property type="entry name" value="NAD(P)-binding Rossmann-fold domains"/>
    <property type="match status" value="1"/>
</dbReference>
<dbReference type="OrthoDB" id="9792692at2"/>
<dbReference type="Proteomes" id="UP000294581">
    <property type="component" value="Unassembled WGS sequence"/>
</dbReference>
<reference evidence="6 7" key="1">
    <citation type="submission" date="2019-03" db="EMBL/GenBank/DDBJ databases">
        <title>Genomic Encyclopedia of Type Strains, Phase IV (KMG-IV): sequencing the most valuable type-strain genomes for metagenomic binning, comparative biology and taxonomic classification.</title>
        <authorList>
            <person name="Goeker M."/>
        </authorList>
    </citation>
    <scope>NUCLEOTIDE SEQUENCE [LARGE SCALE GENOMIC DNA]</scope>
    <source>
        <strain evidence="6 7">DSM 17974</strain>
    </source>
</reference>
<comment type="catalytic activity">
    <reaction evidence="3">
        <text>shikimate + NADP(+) = 3-dehydroshikimate + NADPH + H(+)</text>
        <dbReference type="Rhea" id="RHEA:17737"/>
        <dbReference type="ChEBI" id="CHEBI:15378"/>
        <dbReference type="ChEBI" id="CHEBI:16630"/>
        <dbReference type="ChEBI" id="CHEBI:36208"/>
        <dbReference type="ChEBI" id="CHEBI:57783"/>
        <dbReference type="ChEBI" id="CHEBI:58349"/>
        <dbReference type="EC" id="1.1.1.25"/>
    </reaction>
</comment>
<feature type="binding site" evidence="3">
    <location>
        <position position="86"/>
    </location>
    <ligand>
        <name>shikimate</name>
        <dbReference type="ChEBI" id="CHEBI:36208"/>
    </ligand>
</feature>
<evidence type="ECO:0000313" key="7">
    <source>
        <dbReference type="Proteomes" id="UP000294581"/>
    </source>
</evidence>
<dbReference type="AlphaFoldDB" id="A0A4R8LQB1"/>
<feature type="domain" description="SDH C-terminal" evidence="5">
    <location>
        <begin position="241"/>
        <end position="270"/>
    </location>
</feature>
<evidence type="ECO:0000256" key="1">
    <source>
        <dbReference type="ARBA" id="ARBA00004871"/>
    </source>
</evidence>
<comment type="pathway">
    <text evidence="1 3">Metabolic intermediate biosynthesis; chorismate biosynthesis; chorismate from D-erythrose 4-phosphate and phosphoenolpyruvate: step 4/7.</text>
</comment>
<proteinExistence type="inferred from homology"/>
<dbReference type="GO" id="GO:0009423">
    <property type="term" value="P:chorismate biosynthetic process"/>
    <property type="evidence" value="ECO:0007669"/>
    <property type="project" value="UniProtKB-UniRule"/>
</dbReference>
<dbReference type="EMBL" id="SORF01000005">
    <property type="protein sequence ID" value="TDY48040.1"/>
    <property type="molecule type" value="Genomic_DNA"/>
</dbReference>
<dbReference type="GO" id="GO:0050661">
    <property type="term" value="F:NADP binding"/>
    <property type="evidence" value="ECO:0007669"/>
    <property type="project" value="TreeGrafter"/>
</dbReference>
<dbReference type="InterPro" id="IPR036291">
    <property type="entry name" value="NAD(P)-bd_dom_sf"/>
</dbReference>
<dbReference type="HAMAP" id="MF_00222">
    <property type="entry name" value="Shikimate_DH_AroE"/>
    <property type="match status" value="1"/>
</dbReference>
<dbReference type="CDD" id="cd01065">
    <property type="entry name" value="NAD_bind_Shikimate_DH"/>
    <property type="match status" value="1"/>
</dbReference>
<comment type="caution">
    <text evidence="3">Lacks conserved residue(s) required for the propagation of feature annotation.</text>
</comment>
<evidence type="ECO:0000259" key="4">
    <source>
        <dbReference type="Pfam" id="PF08501"/>
    </source>
</evidence>
<keyword evidence="7" id="KW-1185">Reference proteome</keyword>
<comment type="caution">
    <text evidence="6">The sequence shown here is derived from an EMBL/GenBank/DDBJ whole genome shotgun (WGS) entry which is preliminary data.</text>
</comment>
<feature type="binding site" evidence="3">
    <location>
        <begin position="124"/>
        <end position="128"/>
    </location>
    <ligand>
        <name>NADP(+)</name>
        <dbReference type="ChEBI" id="CHEBI:58349"/>
    </ligand>
</feature>
<keyword evidence="2 3" id="KW-0057">Aromatic amino acid biosynthesis</keyword>
<comment type="subunit">
    <text evidence="3">Homodimer.</text>
</comment>
<feature type="binding site" evidence="3">
    <location>
        <position position="61"/>
    </location>
    <ligand>
        <name>shikimate</name>
        <dbReference type="ChEBI" id="CHEBI:36208"/>
    </ligand>
</feature>
<evidence type="ECO:0000256" key="2">
    <source>
        <dbReference type="ARBA" id="ARBA00023141"/>
    </source>
</evidence>
<dbReference type="Pfam" id="PF18317">
    <property type="entry name" value="SDH_C"/>
    <property type="match status" value="1"/>
</dbReference>
<dbReference type="InterPro" id="IPR041121">
    <property type="entry name" value="SDH_C"/>
</dbReference>
<dbReference type="GO" id="GO:0004764">
    <property type="term" value="F:shikimate 3-dehydrogenase (NADP+) activity"/>
    <property type="evidence" value="ECO:0007669"/>
    <property type="project" value="UniProtKB-UniRule"/>
</dbReference>
<dbReference type="Gene3D" id="3.40.50.720">
    <property type="entry name" value="NAD(P)-binding Rossmann-like Domain"/>
    <property type="match status" value="1"/>
</dbReference>
<name>A0A4R8LQB1_9BACL</name>
<feature type="binding site" evidence="3">
    <location>
        <position position="220"/>
    </location>
    <ligand>
        <name>shikimate</name>
        <dbReference type="ChEBI" id="CHEBI:36208"/>
    </ligand>
</feature>
<dbReference type="Pfam" id="PF08501">
    <property type="entry name" value="Shikimate_dh_N"/>
    <property type="match status" value="1"/>
</dbReference>
<comment type="similarity">
    <text evidence="3">Belongs to the shikimate dehydrogenase family.</text>
</comment>
<dbReference type="Gene3D" id="3.40.50.10860">
    <property type="entry name" value="Leucine Dehydrogenase, chain A, domain 1"/>
    <property type="match status" value="1"/>
</dbReference>
<protein>
    <recommendedName>
        <fullName evidence="3">Shikimate dehydrogenase (NADP(+))</fullName>
        <shortName evidence="3">SDH</shortName>
        <ecNumber evidence="3">1.1.1.25</ecNumber>
    </recommendedName>
</protein>
<feature type="domain" description="Shikimate dehydrogenase substrate binding N-terminal" evidence="4">
    <location>
        <begin position="6"/>
        <end position="88"/>
    </location>
</feature>
<feature type="active site" description="Proton acceptor" evidence="3">
    <location>
        <position position="65"/>
    </location>
</feature>
<dbReference type="UniPathway" id="UPA00053">
    <property type="reaction ID" value="UER00087"/>
</dbReference>
<evidence type="ECO:0000259" key="5">
    <source>
        <dbReference type="Pfam" id="PF18317"/>
    </source>
</evidence>
<gene>
    <name evidence="3" type="primary">aroE</name>
    <name evidence="6" type="ORF">C7445_105222</name>
</gene>
<dbReference type="EC" id="1.1.1.25" evidence="3"/>
<feature type="binding site" evidence="3">
    <location>
        <position position="218"/>
    </location>
    <ligand>
        <name>NADP(+)</name>
        <dbReference type="ChEBI" id="CHEBI:58349"/>
    </ligand>
</feature>
<dbReference type="GO" id="GO:0009073">
    <property type="term" value="P:aromatic amino acid family biosynthetic process"/>
    <property type="evidence" value="ECO:0007669"/>
    <property type="project" value="UniProtKB-KW"/>
</dbReference>
<keyword evidence="3" id="KW-0521">NADP</keyword>
<dbReference type="GO" id="GO:0019632">
    <property type="term" value="P:shikimate metabolic process"/>
    <property type="evidence" value="ECO:0007669"/>
    <property type="project" value="TreeGrafter"/>
</dbReference>
<organism evidence="6 7">
    <name type="scientific">Alicyclobacillus sacchari</name>
    <dbReference type="NCBI Taxonomy" id="392010"/>
    <lineage>
        <taxon>Bacteria</taxon>
        <taxon>Bacillati</taxon>
        <taxon>Bacillota</taxon>
        <taxon>Bacilli</taxon>
        <taxon>Bacillales</taxon>
        <taxon>Alicyclobacillaceae</taxon>
        <taxon>Alicyclobacillus</taxon>
    </lineage>
</organism>
<keyword evidence="3" id="KW-0560">Oxidoreductase</keyword>
<feature type="binding site" evidence="3">
    <location>
        <position position="101"/>
    </location>
    <ligand>
        <name>shikimate</name>
        <dbReference type="ChEBI" id="CHEBI:36208"/>
    </ligand>
</feature>
<keyword evidence="3" id="KW-0028">Amino-acid biosynthesis</keyword>